<keyword evidence="6 12" id="KW-0285">Flavoprotein</keyword>
<name>A0A8H7ZKQ3_9ASCO</name>
<feature type="region of interest" description="Disordered" evidence="15">
    <location>
        <begin position="1"/>
        <end position="21"/>
    </location>
</feature>
<feature type="domain" description="Acyl-CoA oxidase/dehydrogenase middle" evidence="17">
    <location>
        <begin position="156"/>
        <end position="265"/>
    </location>
</feature>
<evidence type="ECO:0000256" key="15">
    <source>
        <dbReference type="SAM" id="MobiDB-lite"/>
    </source>
</evidence>
<dbReference type="InterPro" id="IPR046373">
    <property type="entry name" value="Acyl-CoA_Oxase/DH_mid-dom_sf"/>
</dbReference>
<dbReference type="Pfam" id="PF02770">
    <property type="entry name" value="Acyl-CoA_dh_M"/>
    <property type="match status" value="1"/>
</dbReference>
<dbReference type="GeneID" id="93649988"/>
<comment type="cofactor">
    <cofactor evidence="2">
        <name>FAD</name>
        <dbReference type="ChEBI" id="CHEBI:57692"/>
    </cofactor>
</comment>
<evidence type="ECO:0000256" key="12">
    <source>
        <dbReference type="PIRNR" id="PIRNR000168"/>
    </source>
</evidence>
<feature type="domain" description="Acyl-CoA oxidase C-alpha1" evidence="19">
    <location>
        <begin position="295"/>
        <end position="473"/>
    </location>
</feature>
<dbReference type="RefSeq" id="XP_067551380.1">
    <property type="nucleotide sequence ID" value="XM_067690095.1"/>
</dbReference>
<keyword evidence="8" id="KW-0276">Fatty acid metabolism</keyword>
<keyword evidence="10" id="KW-0443">Lipid metabolism</keyword>
<evidence type="ECO:0000256" key="11">
    <source>
        <dbReference type="ARBA" id="ARBA00023140"/>
    </source>
</evidence>
<gene>
    <name evidence="20" type="ORF">I9W82_001359</name>
</gene>
<keyword evidence="21" id="KW-1185">Reference proteome</keyword>
<evidence type="ECO:0000256" key="7">
    <source>
        <dbReference type="ARBA" id="ARBA00022827"/>
    </source>
</evidence>
<dbReference type="UniPathway" id="UPA00661"/>
<evidence type="ECO:0000256" key="5">
    <source>
        <dbReference type="ARBA" id="ARBA00006288"/>
    </source>
</evidence>
<proteinExistence type="inferred from homology"/>
<dbReference type="InterPro" id="IPR036250">
    <property type="entry name" value="AcylCo_DH-like_C"/>
</dbReference>
<comment type="caution">
    <text evidence="20">The sequence shown here is derived from an EMBL/GenBank/DDBJ whole genome shotgun (WGS) entry which is preliminary data.</text>
</comment>
<dbReference type="FunFam" id="1.10.540.10:FF:000018">
    <property type="entry name" value="Acyl-coenzyme A oxidase"/>
    <property type="match status" value="1"/>
</dbReference>
<evidence type="ECO:0000259" key="19">
    <source>
        <dbReference type="Pfam" id="PF22924"/>
    </source>
</evidence>
<dbReference type="OrthoDB" id="538336at2759"/>
<dbReference type="Proteomes" id="UP000669133">
    <property type="component" value="Unassembled WGS sequence"/>
</dbReference>
<evidence type="ECO:0000259" key="18">
    <source>
        <dbReference type="Pfam" id="PF14749"/>
    </source>
</evidence>
<dbReference type="PANTHER" id="PTHR10909">
    <property type="entry name" value="ELECTRON TRANSPORT OXIDOREDUCTASE"/>
    <property type="match status" value="1"/>
</dbReference>
<dbReference type="InterPro" id="IPR002655">
    <property type="entry name" value="Acyl-CoA_oxidase_C"/>
</dbReference>
<protein>
    <recommendedName>
        <fullName evidence="12">Acyl-coenzyme A oxidase</fullName>
    </recommendedName>
</protein>
<feature type="binding site" evidence="14">
    <location>
        <position position="160"/>
    </location>
    <ligand>
        <name>FAD</name>
        <dbReference type="ChEBI" id="CHEBI:57692"/>
    </ligand>
</feature>
<dbReference type="Pfam" id="PF01756">
    <property type="entry name" value="ACOX"/>
    <property type="match status" value="1"/>
</dbReference>
<comment type="similarity">
    <text evidence="5 12">Belongs to the acyl-CoA oxidase family.</text>
</comment>
<evidence type="ECO:0000259" key="17">
    <source>
        <dbReference type="Pfam" id="PF02770"/>
    </source>
</evidence>
<dbReference type="Pfam" id="PF22924">
    <property type="entry name" value="ACOX_C_alpha1"/>
    <property type="match status" value="1"/>
</dbReference>
<evidence type="ECO:0000256" key="3">
    <source>
        <dbReference type="ARBA" id="ARBA00004275"/>
    </source>
</evidence>
<dbReference type="AlphaFoldDB" id="A0A8H7ZKQ3"/>
<evidence type="ECO:0000256" key="10">
    <source>
        <dbReference type="ARBA" id="ARBA00023098"/>
    </source>
</evidence>
<evidence type="ECO:0000259" key="16">
    <source>
        <dbReference type="Pfam" id="PF01756"/>
    </source>
</evidence>
<evidence type="ECO:0000256" key="14">
    <source>
        <dbReference type="PIRSR" id="PIRSR000168-2"/>
    </source>
</evidence>
<dbReference type="Gene3D" id="1.10.540.10">
    <property type="entry name" value="Acyl-CoA dehydrogenase/oxidase, N-terminal domain"/>
    <property type="match status" value="1"/>
</dbReference>
<dbReference type="InterPro" id="IPR055060">
    <property type="entry name" value="ACOX_C_alpha1"/>
</dbReference>
<dbReference type="SUPFAM" id="SSF56645">
    <property type="entry name" value="Acyl-CoA dehydrogenase NM domain-like"/>
    <property type="match status" value="1"/>
</dbReference>
<evidence type="ECO:0000256" key="2">
    <source>
        <dbReference type="ARBA" id="ARBA00001974"/>
    </source>
</evidence>
<keyword evidence="7 12" id="KW-0274">FAD</keyword>
<keyword evidence="9" id="KW-0560">Oxidoreductase</keyword>
<evidence type="ECO:0000256" key="9">
    <source>
        <dbReference type="ARBA" id="ARBA00023002"/>
    </source>
</evidence>
<evidence type="ECO:0000256" key="13">
    <source>
        <dbReference type="PIRSR" id="PIRSR000168-1"/>
    </source>
</evidence>
<dbReference type="PANTHER" id="PTHR10909:SF352">
    <property type="entry name" value="ACYL-COENZYME A OXIDASE-LIKE PROTEIN"/>
    <property type="match status" value="1"/>
</dbReference>
<dbReference type="Pfam" id="PF14749">
    <property type="entry name" value="Acyl-CoA_ox_N"/>
    <property type="match status" value="1"/>
</dbReference>
<dbReference type="GO" id="GO:0033540">
    <property type="term" value="P:fatty acid beta-oxidation using acyl-CoA oxidase"/>
    <property type="evidence" value="ECO:0007669"/>
    <property type="project" value="UniProtKB-UniPathway"/>
</dbReference>
<evidence type="ECO:0000256" key="6">
    <source>
        <dbReference type="ARBA" id="ARBA00022630"/>
    </source>
</evidence>
<evidence type="ECO:0000256" key="4">
    <source>
        <dbReference type="ARBA" id="ARBA00004846"/>
    </source>
</evidence>
<dbReference type="GO" id="GO:0071949">
    <property type="term" value="F:FAD binding"/>
    <property type="evidence" value="ECO:0007669"/>
    <property type="project" value="InterPro"/>
</dbReference>
<dbReference type="InterPro" id="IPR009100">
    <property type="entry name" value="AcylCoA_DH/oxidase_NM_dom_sf"/>
</dbReference>
<comment type="catalytic activity">
    <reaction evidence="1">
        <text>a 2,3-saturated acyl-CoA + O2 = a (2E)-enoyl-CoA + H2O2</text>
        <dbReference type="Rhea" id="RHEA:38959"/>
        <dbReference type="ChEBI" id="CHEBI:15379"/>
        <dbReference type="ChEBI" id="CHEBI:16240"/>
        <dbReference type="ChEBI" id="CHEBI:58856"/>
        <dbReference type="ChEBI" id="CHEBI:65111"/>
        <dbReference type="EC" id="1.3.3.6"/>
    </reaction>
</comment>
<dbReference type="Gene3D" id="1.20.140.10">
    <property type="entry name" value="Butyryl-CoA Dehydrogenase, subunit A, domain 3"/>
    <property type="match status" value="2"/>
</dbReference>
<dbReference type="InterPro" id="IPR006091">
    <property type="entry name" value="Acyl-CoA_Oxase/DH_mid-dom"/>
</dbReference>
<dbReference type="EMBL" id="JAEOAQ010000001">
    <property type="protein sequence ID" value="KAG5422264.1"/>
    <property type="molecule type" value="Genomic_DNA"/>
</dbReference>
<evidence type="ECO:0000256" key="1">
    <source>
        <dbReference type="ARBA" id="ARBA00001201"/>
    </source>
</evidence>
<dbReference type="InterPro" id="IPR012258">
    <property type="entry name" value="Acyl-CoA_oxidase"/>
</dbReference>
<dbReference type="SUPFAM" id="SSF47203">
    <property type="entry name" value="Acyl-CoA dehydrogenase C-terminal domain-like"/>
    <property type="match status" value="2"/>
</dbReference>
<keyword evidence="11" id="KW-0576">Peroxisome</keyword>
<feature type="domain" description="Acyl-coenzyme A oxidase N-terminal" evidence="18">
    <location>
        <begin position="32"/>
        <end position="144"/>
    </location>
</feature>
<feature type="domain" description="Acyl-CoA oxidase C-terminal" evidence="16">
    <location>
        <begin position="517"/>
        <end position="689"/>
    </location>
</feature>
<dbReference type="InterPro" id="IPR029320">
    <property type="entry name" value="Acyl-CoA_ox_N"/>
</dbReference>
<feature type="active site" description="Proton acceptor" evidence="13">
    <location>
        <position position="458"/>
    </location>
</feature>
<comment type="pathway">
    <text evidence="4">Lipid metabolism; peroxisomal fatty acid beta-oxidation.</text>
</comment>
<accession>A0A8H7ZKQ3</accession>
<dbReference type="GO" id="GO:0055088">
    <property type="term" value="P:lipid homeostasis"/>
    <property type="evidence" value="ECO:0007669"/>
    <property type="project" value="TreeGrafter"/>
</dbReference>
<evidence type="ECO:0000313" key="20">
    <source>
        <dbReference type="EMBL" id="KAG5422264.1"/>
    </source>
</evidence>
<feature type="binding site" evidence="14">
    <location>
        <position position="199"/>
    </location>
    <ligand>
        <name>FAD</name>
        <dbReference type="ChEBI" id="CHEBI:57692"/>
    </ligand>
</feature>
<evidence type="ECO:0000313" key="21">
    <source>
        <dbReference type="Proteomes" id="UP000669133"/>
    </source>
</evidence>
<dbReference type="PIRSF" id="PIRSF000168">
    <property type="entry name" value="Acyl-CoA_oxidase"/>
    <property type="match status" value="1"/>
</dbReference>
<dbReference type="GO" id="GO:0005504">
    <property type="term" value="F:fatty acid binding"/>
    <property type="evidence" value="ECO:0007669"/>
    <property type="project" value="TreeGrafter"/>
</dbReference>
<comment type="subcellular location">
    <subcellularLocation>
        <location evidence="3">Peroxisome</location>
    </subcellularLocation>
</comment>
<dbReference type="FunFam" id="2.40.110.10:FF:000003">
    <property type="entry name" value="Acyl-coenzyme A oxidase"/>
    <property type="match status" value="1"/>
</dbReference>
<organism evidence="20 21">
    <name type="scientific">Candida metapsilosis</name>
    <dbReference type="NCBI Taxonomy" id="273372"/>
    <lineage>
        <taxon>Eukaryota</taxon>
        <taxon>Fungi</taxon>
        <taxon>Dikarya</taxon>
        <taxon>Ascomycota</taxon>
        <taxon>Saccharomycotina</taxon>
        <taxon>Pichiomycetes</taxon>
        <taxon>Debaryomycetaceae</taxon>
        <taxon>Candida/Lodderomyces clade</taxon>
        <taxon>Candida</taxon>
    </lineage>
</organism>
<dbReference type="GO" id="GO:0005777">
    <property type="term" value="C:peroxisome"/>
    <property type="evidence" value="ECO:0007669"/>
    <property type="project" value="UniProtKB-SubCell"/>
</dbReference>
<dbReference type="FunFam" id="1.20.140.10:FF:000015">
    <property type="entry name" value="Acyl-coenzyme A oxidase"/>
    <property type="match status" value="1"/>
</dbReference>
<dbReference type="GO" id="GO:0003997">
    <property type="term" value="F:acyl-CoA oxidase activity"/>
    <property type="evidence" value="ECO:0007669"/>
    <property type="project" value="UniProtKB-EC"/>
</dbReference>
<reference evidence="20 21" key="1">
    <citation type="submission" date="2020-12" db="EMBL/GenBank/DDBJ databases">
        <title>Effect of drift, selection, and recombination on the evolution of hybrid genomes in Candida yeast pathogens.</title>
        <authorList>
            <person name="Mixao V."/>
            <person name="Ksiezopolska E."/>
            <person name="Saus E."/>
            <person name="Boekhout T."/>
            <person name="Gacser A."/>
            <person name="Gabaldon T."/>
        </authorList>
    </citation>
    <scope>NUCLEOTIDE SEQUENCE [LARGE SCALE GENOMIC DNA]</scope>
    <source>
        <strain evidence="20 21">BP57</strain>
    </source>
</reference>
<evidence type="ECO:0000256" key="8">
    <source>
        <dbReference type="ARBA" id="ARBA00022832"/>
    </source>
</evidence>
<sequence length="711" mass="79058">MSFPFTAKNVSLSKGPDPRTSIQVERDAQKVNPQAMQYFLEGSKERAELIKSLTQQMERDPILFTDGSYYDLNKDQLREFTAAKINRLSRYLEGDSTEVFNIRSSLIGVIDPAVGTRIGINLGLFLSCIKGNGTAEQVKYWAVDKHTNKIRGIYGCFGMTELAHGSNVAGVETTATFDRANDEFVINTPHIGATKWWIGGAAHSATHCSVYARLIVDEEDYGVKTFVVPLRDSNHDLMPGVTVGDIGAKMGRDGIDNGWIQFSSVRIPRFFMLQKFCKVSREGKVVLPPLEQLSYSALLGGRVSMVLDSYRMLARVSTIALRYAIGRRQFKGDNVDPDDEEALETQLLDYPLHQQRLFPYLAAAYVISAGALKVERTIEETLDVLDKAVASNDQKGIFKSIEGMKSLFVDSGSLKSTATWLAAEGIDQCRQACGGHGYSAYNGFGRAYNDWVVQCTWEGDNNVLAMNTSKTLIKNILALEDKGKAVKGSLEFLNQLKEYTGSGANKVVLNNAKDITDIKTFIKALEVAIIRLGYETAKIVRKEKFDFVGAELVNLSKLKAHHYSLTEYVRRIEEHDDASVKPYLYDLGRVYAATVVLDKFSGIFLTFEVASTSAITDLAKSVIPNLCKQIRPNVVGLTDSFQMSDMIINAAIGKYDGDIYENYFDLVKRLNPPAKDKAPYSAALEAMLNRPTIDERERFEKTIETGEILSK</sequence>
<dbReference type="Gene3D" id="2.40.110.10">
    <property type="entry name" value="Butyryl-CoA Dehydrogenase, subunit A, domain 2"/>
    <property type="match status" value="1"/>
</dbReference>
<dbReference type="InterPro" id="IPR037069">
    <property type="entry name" value="AcylCoA_DH/ox_N_sf"/>
</dbReference>